<reference evidence="13 14" key="3">
    <citation type="submission" date="2019-11" db="EMBL/GenBank/DDBJ databases">
        <title>A de novo genome assembly of a pear dwarfing rootstock.</title>
        <authorList>
            <person name="Wang F."/>
            <person name="Wang J."/>
            <person name="Li S."/>
            <person name="Zhang Y."/>
            <person name="Fang M."/>
            <person name="Ma L."/>
            <person name="Zhao Y."/>
            <person name="Jiang S."/>
        </authorList>
    </citation>
    <scope>NUCLEOTIDE SEQUENCE [LARGE SCALE GENOMIC DNA]</scope>
    <source>
        <strain evidence="13">S2</strain>
        <tissue evidence="13">Leaf</tissue>
    </source>
</reference>
<keyword evidence="5 10" id="KW-0285">Flavoprotein</keyword>
<dbReference type="EMBL" id="SMOL01000695">
    <property type="protein sequence ID" value="KAB2603731.1"/>
    <property type="molecule type" value="Genomic_DNA"/>
</dbReference>
<dbReference type="PANTHER" id="PTHR10835:SF28">
    <property type="entry name" value="SQUALENE MONOOXYGENASE"/>
    <property type="match status" value="1"/>
</dbReference>
<name>A0A5N5FQ01_9ROSA</name>
<evidence type="ECO:0000256" key="7">
    <source>
        <dbReference type="ARBA" id="ARBA00023002"/>
    </source>
</evidence>
<keyword evidence="14" id="KW-1185">Reference proteome</keyword>
<reference evidence="13 14" key="1">
    <citation type="submission" date="2019-09" db="EMBL/GenBank/DDBJ databases">
        <authorList>
            <person name="Ou C."/>
        </authorList>
    </citation>
    <scope>NUCLEOTIDE SEQUENCE [LARGE SCALE GENOMIC DNA]</scope>
    <source>
        <strain evidence="13">S2</strain>
        <tissue evidence="13">Leaf</tissue>
    </source>
</reference>
<dbReference type="GO" id="GO:0005783">
    <property type="term" value="C:endoplasmic reticulum"/>
    <property type="evidence" value="ECO:0007669"/>
    <property type="project" value="TreeGrafter"/>
</dbReference>
<dbReference type="PANTHER" id="PTHR10835">
    <property type="entry name" value="SQUALENE MONOOXYGENASE"/>
    <property type="match status" value="1"/>
</dbReference>
<evidence type="ECO:0000256" key="5">
    <source>
        <dbReference type="ARBA" id="ARBA00022630"/>
    </source>
</evidence>
<dbReference type="Proteomes" id="UP000327157">
    <property type="component" value="Chromosome 10"/>
</dbReference>
<comment type="function">
    <text evidence="10">Catalyzes the stereospecific oxidation of squalene to (S)-2,3-epoxysqualene, and is considered to be a rate-limiting enzyme in steroid biosynthesis.</text>
</comment>
<evidence type="ECO:0000256" key="4">
    <source>
        <dbReference type="ARBA" id="ARBA00012312"/>
    </source>
</evidence>
<evidence type="ECO:0000256" key="11">
    <source>
        <dbReference type="SAM" id="MobiDB-lite"/>
    </source>
</evidence>
<dbReference type="InterPro" id="IPR036188">
    <property type="entry name" value="FAD/NAD-bd_sf"/>
</dbReference>
<comment type="pathway">
    <text evidence="2">Terpene metabolism; lanosterol biosynthesis; lanosterol from farnesyl diphosphate: step 2/3.</text>
</comment>
<dbReference type="AlphaFoldDB" id="A0A5N5FQ01"/>
<evidence type="ECO:0000256" key="3">
    <source>
        <dbReference type="ARBA" id="ARBA00008802"/>
    </source>
</evidence>
<dbReference type="OrthoDB" id="1678617at2759"/>
<evidence type="ECO:0000256" key="10">
    <source>
        <dbReference type="RuleBase" id="RU367121"/>
    </source>
</evidence>
<dbReference type="UniPathway" id="UPA00767">
    <property type="reaction ID" value="UER00752"/>
</dbReference>
<dbReference type="EC" id="1.14.14.17" evidence="4 10"/>
<keyword evidence="6 10" id="KW-0274">FAD</keyword>
<evidence type="ECO:0000256" key="2">
    <source>
        <dbReference type="ARBA" id="ARBA00005018"/>
    </source>
</evidence>
<proteinExistence type="inferred from homology"/>
<protein>
    <recommendedName>
        <fullName evidence="4 10">Squalene monooxygenase</fullName>
        <ecNumber evidence="4 10">1.14.14.17</ecNumber>
    </recommendedName>
</protein>
<accession>A0A5N5FQ01</accession>
<evidence type="ECO:0000259" key="12">
    <source>
        <dbReference type="Pfam" id="PF08491"/>
    </source>
</evidence>
<dbReference type="GO" id="GO:0004506">
    <property type="term" value="F:squalene monooxygenase activity"/>
    <property type="evidence" value="ECO:0007669"/>
    <property type="project" value="UniProtKB-UniRule"/>
</dbReference>
<evidence type="ECO:0000313" key="14">
    <source>
        <dbReference type="Proteomes" id="UP000327157"/>
    </source>
</evidence>
<reference evidence="14" key="2">
    <citation type="submission" date="2019-10" db="EMBL/GenBank/DDBJ databases">
        <title>A de novo genome assembly of a pear dwarfing rootstock.</title>
        <authorList>
            <person name="Wang F."/>
            <person name="Wang J."/>
            <person name="Li S."/>
            <person name="Zhang Y."/>
            <person name="Fang M."/>
            <person name="Ma L."/>
            <person name="Zhao Y."/>
            <person name="Jiang S."/>
        </authorList>
    </citation>
    <scope>NUCLEOTIDE SEQUENCE [LARGE SCALE GENOMIC DNA]</scope>
</reference>
<comment type="cofactor">
    <cofactor evidence="1 10">
        <name>FAD</name>
        <dbReference type="ChEBI" id="CHEBI:57692"/>
    </cofactor>
</comment>
<comment type="catalytic activity">
    <reaction evidence="9 10">
        <text>squalene + reduced [NADPH--hemoprotein reductase] + O2 = (S)-2,3-epoxysqualene + oxidized [NADPH--hemoprotein reductase] + H2O + H(+)</text>
        <dbReference type="Rhea" id="RHEA:25282"/>
        <dbReference type="Rhea" id="RHEA-COMP:11964"/>
        <dbReference type="Rhea" id="RHEA-COMP:11965"/>
        <dbReference type="ChEBI" id="CHEBI:15377"/>
        <dbReference type="ChEBI" id="CHEBI:15378"/>
        <dbReference type="ChEBI" id="CHEBI:15379"/>
        <dbReference type="ChEBI" id="CHEBI:15440"/>
        <dbReference type="ChEBI" id="CHEBI:15441"/>
        <dbReference type="ChEBI" id="CHEBI:57618"/>
        <dbReference type="ChEBI" id="CHEBI:58210"/>
        <dbReference type="EC" id="1.14.14.17"/>
    </reaction>
</comment>
<evidence type="ECO:0000256" key="6">
    <source>
        <dbReference type="ARBA" id="ARBA00022827"/>
    </source>
</evidence>
<feature type="region of interest" description="Disordered" evidence="11">
    <location>
        <begin position="121"/>
        <end position="143"/>
    </location>
</feature>
<dbReference type="GO" id="GO:0050660">
    <property type="term" value="F:flavin adenine dinucleotide binding"/>
    <property type="evidence" value="ECO:0007669"/>
    <property type="project" value="UniProtKB-UniRule"/>
</dbReference>
<keyword evidence="13" id="KW-0503">Monooxygenase</keyword>
<evidence type="ECO:0000313" key="13">
    <source>
        <dbReference type="EMBL" id="KAB2603731.1"/>
    </source>
</evidence>
<dbReference type="SUPFAM" id="SSF51905">
    <property type="entry name" value="FAD/NAD(P)-binding domain"/>
    <property type="match status" value="1"/>
</dbReference>
<dbReference type="GO" id="GO:0016020">
    <property type="term" value="C:membrane"/>
    <property type="evidence" value="ECO:0007669"/>
    <property type="project" value="UniProtKB-SubCell"/>
</dbReference>
<organism evidence="13 14">
    <name type="scientific">Pyrus ussuriensis x Pyrus communis</name>
    <dbReference type="NCBI Taxonomy" id="2448454"/>
    <lineage>
        <taxon>Eukaryota</taxon>
        <taxon>Viridiplantae</taxon>
        <taxon>Streptophyta</taxon>
        <taxon>Embryophyta</taxon>
        <taxon>Tracheophyta</taxon>
        <taxon>Spermatophyta</taxon>
        <taxon>Magnoliopsida</taxon>
        <taxon>eudicotyledons</taxon>
        <taxon>Gunneridae</taxon>
        <taxon>Pentapetalae</taxon>
        <taxon>rosids</taxon>
        <taxon>fabids</taxon>
        <taxon>Rosales</taxon>
        <taxon>Rosaceae</taxon>
        <taxon>Amygdaloideae</taxon>
        <taxon>Maleae</taxon>
        <taxon>Pyrus</taxon>
    </lineage>
</organism>
<dbReference type="InterPro" id="IPR040125">
    <property type="entry name" value="Squalene_monox"/>
</dbReference>
<keyword evidence="7 10" id="KW-0560">Oxidoreductase</keyword>
<dbReference type="Pfam" id="PF08491">
    <property type="entry name" value="SE"/>
    <property type="match status" value="1"/>
</dbReference>
<comment type="subcellular location">
    <subcellularLocation>
        <location evidence="10">Membrane</location>
        <topology evidence="10">Multi-pass membrane protein</topology>
    </subcellularLocation>
</comment>
<dbReference type="GO" id="GO:0016126">
    <property type="term" value="P:sterol biosynthetic process"/>
    <property type="evidence" value="ECO:0007669"/>
    <property type="project" value="UniProtKB-UniRule"/>
</dbReference>
<feature type="domain" description="Squalene epoxidase" evidence="12">
    <location>
        <begin position="219"/>
        <end position="360"/>
    </location>
</feature>
<keyword evidence="8" id="KW-0472">Membrane</keyword>
<evidence type="ECO:0000256" key="8">
    <source>
        <dbReference type="ARBA" id="ARBA00023136"/>
    </source>
</evidence>
<gene>
    <name evidence="13" type="ORF">D8674_004736</name>
</gene>
<evidence type="ECO:0000256" key="1">
    <source>
        <dbReference type="ARBA" id="ARBA00001974"/>
    </source>
</evidence>
<dbReference type="InterPro" id="IPR013698">
    <property type="entry name" value="Squalene_epoxidase"/>
</dbReference>
<feature type="compositionally biased region" description="Polar residues" evidence="11">
    <location>
        <begin position="130"/>
        <end position="140"/>
    </location>
</feature>
<dbReference type="Gene3D" id="3.50.50.60">
    <property type="entry name" value="FAD/NAD(P)-binding domain"/>
    <property type="match status" value="1"/>
</dbReference>
<comment type="similarity">
    <text evidence="3 10">Belongs to the squalene monooxygenase family.</text>
</comment>
<sequence>MIINTTLSGEKKKVVEKVSDGIKGNGYGRCHCWCRTCRCCPCLDSWEDSSTSRSTIILGGENSLFPGGYLKLIELGLEGGRTTSWLDDMYGVARNFRGAASGEPASPTSLGLSGDNSLSPPIPLLGRPSEGTSAAPSSKPLSGDLSAEDNGLFGRVDSLIISFVTLEQGTVTTLIEEKGTIKGVTYKNKAGEEMRSYAPLTIVCDGCFQISAAISVLQSSTEVRCLVDVPGTKVPSVANGEMAKYLKTVVALQVPPQLLKSFLVAVEKGNIRTMQNKSMSATPGPTPGAILLGDAFNMRHPLTGGGMTVVLSDIVLLRDLLRPLSDLNDAPALCEYLESFYTLRKPVSSTINTLAGALYKGASGIIFPIIKDEGVRQMFFPATIPGY</sequence>
<comment type="caution">
    <text evidence="13">The sequence shown here is derived from an EMBL/GenBank/DDBJ whole genome shotgun (WGS) entry which is preliminary data.</text>
</comment>
<evidence type="ECO:0000256" key="9">
    <source>
        <dbReference type="ARBA" id="ARBA00048658"/>
    </source>
</evidence>